<name>A0AAP0RVH6_LIQFO</name>
<feature type="transmembrane region" description="Helical" evidence="2">
    <location>
        <begin position="47"/>
        <end position="65"/>
    </location>
</feature>
<keyword evidence="4" id="KW-1185">Reference proteome</keyword>
<evidence type="ECO:0000313" key="3">
    <source>
        <dbReference type="EMBL" id="KAK9285873.1"/>
    </source>
</evidence>
<dbReference type="PANTHER" id="PTHR36703:SF1">
    <property type="entry name" value="TRIACYLGLYCEROL LIPASE-LIKE PROTEIN"/>
    <property type="match status" value="1"/>
</dbReference>
<keyword evidence="2" id="KW-1133">Transmembrane helix</keyword>
<feature type="region of interest" description="Disordered" evidence="1">
    <location>
        <begin position="176"/>
        <end position="199"/>
    </location>
</feature>
<evidence type="ECO:0000256" key="2">
    <source>
        <dbReference type="SAM" id="Phobius"/>
    </source>
</evidence>
<comment type="caution">
    <text evidence="3">The sequence shown here is derived from an EMBL/GenBank/DDBJ whole genome shotgun (WGS) entry which is preliminary data.</text>
</comment>
<keyword evidence="2" id="KW-0812">Transmembrane</keyword>
<sequence>MQRLRSSGTSVFASLAVPQLRKKALNSWSAVQDTYFSTKDIFERHKVVFTISTSLASVATAWAGYSIRVLHQSKVDQKLDSIEKALKNNHQMEHAEIKKIVDSGSTAASFATAGTTLIIGYGLGWRGGRWYANRKFRKEQMKLLGQIKPRRWQMLGKIKPKGWQFQFLRRRLTKPRAAESSVKTSEMMQKDAPSTHNSGRPLSLVNSYIDDRGFHICLLINSDDKHY</sequence>
<protein>
    <submittedName>
        <fullName evidence="3">Uncharacterized protein</fullName>
    </submittedName>
</protein>
<proteinExistence type="predicted"/>
<keyword evidence="2" id="KW-0472">Membrane</keyword>
<feature type="compositionally biased region" description="Polar residues" evidence="1">
    <location>
        <begin position="181"/>
        <end position="199"/>
    </location>
</feature>
<dbReference type="EMBL" id="JBBPBK010000005">
    <property type="protein sequence ID" value="KAK9285873.1"/>
    <property type="molecule type" value="Genomic_DNA"/>
</dbReference>
<evidence type="ECO:0000313" key="4">
    <source>
        <dbReference type="Proteomes" id="UP001415857"/>
    </source>
</evidence>
<dbReference type="PANTHER" id="PTHR36703">
    <property type="entry name" value="TRIACYLGLYCEROL LIPASE-LIKE PROTEIN"/>
    <property type="match status" value="1"/>
</dbReference>
<reference evidence="3 4" key="1">
    <citation type="journal article" date="2024" name="Plant J.">
        <title>Genome sequences and population genomics reveal climatic adaptation and genomic divergence between two closely related sweetgum species.</title>
        <authorList>
            <person name="Xu W.Q."/>
            <person name="Ren C.Q."/>
            <person name="Zhang X.Y."/>
            <person name="Comes H.P."/>
            <person name="Liu X.H."/>
            <person name="Li Y.G."/>
            <person name="Kettle C.J."/>
            <person name="Jalonen R."/>
            <person name="Gaisberger H."/>
            <person name="Ma Y.Z."/>
            <person name="Qiu Y.X."/>
        </authorList>
    </citation>
    <scope>NUCLEOTIDE SEQUENCE [LARGE SCALE GENOMIC DNA]</scope>
    <source>
        <strain evidence="3">Hangzhou</strain>
    </source>
</reference>
<accession>A0AAP0RVH6</accession>
<gene>
    <name evidence="3" type="ORF">L1049_025074</name>
</gene>
<organism evidence="3 4">
    <name type="scientific">Liquidambar formosana</name>
    <name type="common">Formosan gum</name>
    <dbReference type="NCBI Taxonomy" id="63359"/>
    <lineage>
        <taxon>Eukaryota</taxon>
        <taxon>Viridiplantae</taxon>
        <taxon>Streptophyta</taxon>
        <taxon>Embryophyta</taxon>
        <taxon>Tracheophyta</taxon>
        <taxon>Spermatophyta</taxon>
        <taxon>Magnoliopsida</taxon>
        <taxon>eudicotyledons</taxon>
        <taxon>Gunneridae</taxon>
        <taxon>Pentapetalae</taxon>
        <taxon>Saxifragales</taxon>
        <taxon>Altingiaceae</taxon>
        <taxon>Liquidambar</taxon>
    </lineage>
</organism>
<dbReference type="AlphaFoldDB" id="A0AAP0RVH6"/>
<evidence type="ECO:0000256" key="1">
    <source>
        <dbReference type="SAM" id="MobiDB-lite"/>
    </source>
</evidence>
<dbReference type="Proteomes" id="UP001415857">
    <property type="component" value="Unassembled WGS sequence"/>
</dbReference>